<dbReference type="AlphaFoldDB" id="A0A2S8NV49"/>
<dbReference type="GO" id="GO:0000049">
    <property type="term" value="F:tRNA binding"/>
    <property type="evidence" value="ECO:0007669"/>
    <property type="project" value="UniProtKB-UniRule"/>
</dbReference>
<dbReference type="InterPro" id="IPR018268">
    <property type="entry name" value="Ribosomal_uS10_CS"/>
</dbReference>
<dbReference type="PROSITE" id="PS00361">
    <property type="entry name" value="RIBOSOMAL_S10"/>
    <property type="match status" value="1"/>
</dbReference>
<gene>
    <name evidence="4" type="primary">rpsJ</name>
    <name evidence="6" type="ORF">C6B37_00490</name>
</gene>
<comment type="caution">
    <text evidence="6">The sequence shown here is derived from an EMBL/GenBank/DDBJ whole genome shotgun (WGS) entry which is preliminary data.</text>
</comment>
<evidence type="ECO:0000313" key="6">
    <source>
        <dbReference type="EMBL" id="PQP79887.1"/>
    </source>
</evidence>
<dbReference type="GO" id="GO:0005840">
    <property type="term" value="C:ribosome"/>
    <property type="evidence" value="ECO:0007669"/>
    <property type="project" value="UniProtKB-KW"/>
</dbReference>
<accession>A0A2S8NV49</accession>
<dbReference type="SMART" id="SM01403">
    <property type="entry name" value="Ribosomal_S10"/>
    <property type="match status" value="1"/>
</dbReference>
<sequence length="108" mass="12311">MSKEQEVIKILLKTYDYHLIDQAAKKIIDSVIKTGATIKGPIPLPTRKEVFTVIRSPFVNKDSREQFGRFTHKRLIQIMNPNAKTIDALIMHINLPSAVNISLKTLKK</sequence>
<organism evidence="6 7">
    <name type="scientific">Candidatus Phytoplasma phoenicium</name>
    <dbReference type="NCBI Taxonomy" id="198422"/>
    <lineage>
        <taxon>Bacteria</taxon>
        <taxon>Bacillati</taxon>
        <taxon>Mycoplasmatota</taxon>
        <taxon>Mollicutes</taxon>
        <taxon>Acholeplasmatales</taxon>
        <taxon>Acholeplasmataceae</taxon>
        <taxon>Candidatus Phytoplasma</taxon>
        <taxon>16SrIX (Pigeon pea witches'-broom group)</taxon>
    </lineage>
</organism>
<keyword evidence="7" id="KW-1185">Reference proteome</keyword>
<dbReference type="GO" id="GO:1990904">
    <property type="term" value="C:ribonucleoprotein complex"/>
    <property type="evidence" value="ECO:0007669"/>
    <property type="project" value="UniProtKB-KW"/>
</dbReference>
<evidence type="ECO:0000256" key="3">
    <source>
        <dbReference type="ARBA" id="ARBA00023274"/>
    </source>
</evidence>
<evidence type="ECO:0000256" key="1">
    <source>
        <dbReference type="ARBA" id="ARBA00007102"/>
    </source>
</evidence>
<dbReference type="InterPro" id="IPR001848">
    <property type="entry name" value="Ribosomal_uS10"/>
</dbReference>
<comment type="similarity">
    <text evidence="1 4">Belongs to the universal ribosomal protein uS10 family.</text>
</comment>
<dbReference type="PANTHER" id="PTHR11700">
    <property type="entry name" value="30S RIBOSOMAL PROTEIN S10 FAMILY MEMBER"/>
    <property type="match status" value="1"/>
</dbReference>
<evidence type="ECO:0000313" key="7">
    <source>
        <dbReference type="Proteomes" id="UP000238672"/>
    </source>
</evidence>
<evidence type="ECO:0000256" key="2">
    <source>
        <dbReference type="ARBA" id="ARBA00022980"/>
    </source>
</evidence>
<reference evidence="6 7" key="1">
    <citation type="submission" date="2018-02" db="EMBL/GenBank/DDBJ databases">
        <title>Metagenomics reveals mixed infection of spiroplasma and phytoplasma in chicory.</title>
        <authorList>
            <person name="Polano C."/>
            <person name="Moruzzi S."/>
            <person name="Ermacora P."/>
            <person name="Ferrini F."/>
            <person name="Martini M."/>
            <person name="Firrao G."/>
        </authorList>
    </citation>
    <scope>NUCLEOTIDE SEQUENCE [LARGE SCALE GENOMIC DNA]</scope>
    <source>
        <strain evidence="6 7">ChiP</strain>
    </source>
</reference>
<keyword evidence="2 4" id="KW-0689">Ribosomal protein</keyword>
<dbReference type="Pfam" id="PF00338">
    <property type="entry name" value="Ribosomal_S10"/>
    <property type="match status" value="1"/>
</dbReference>
<dbReference type="InterPro" id="IPR036838">
    <property type="entry name" value="Ribosomal_uS10_dom_sf"/>
</dbReference>
<feature type="domain" description="Small ribosomal subunit protein uS10" evidence="5">
    <location>
        <begin position="9"/>
        <end position="104"/>
    </location>
</feature>
<dbReference type="GO" id="GO:0006412">
    <property type="term" value="P:translation"/>
    <property type="evidence" value="ECO:0007669"/>
    <property type="project" value="UniProtKB-UniRule"/>
</dbReference>
<evidence type="ECO:0000256" key="4">
    <source>
        <dbReference type="HAMAP-Rule" id="MF_00508"/>
    </source>
</evidence>
<dbReference type="InterPro" id="IPR027486">
    <property type="entry name" value="Ribosomal_uS10_dom"/>
</dbReference>
<comment type="function">
    <text evidence="4">Involved in the binding of tRNA to the ribosomes.</text>
</comment>
<dbReference type="EMBL" id="PUUG01000006">
    <property type="protein sequence ID" value="PQP79887.1"/>
    <property type="molecule type" value="Genomic_DNA"/>
</dbReference>
<dbReference type="NCBIfam" id="NF001861">
    <property type="entry name" value="PRK00596.1"/>
    <property type="match status" value="1"/>
</dbReference>
<evidence type="ECO:0000259" key="5">
    <source>
        <dbReference type="SMART" id="SM01403"/>
    </source>
</evidence>
<name>A0A2S8NV49_9MOLU</name>
<protein>
    <recommendedName>
        <fullName evidence="4">Small ribosomal subunit protein uS10</fullName>
    </recommendedName>
</protein>
<dbReference type="FunFam" id="3.30.70.600:FF:000003">
    <property type="entry name" value="30S ribosomal protein S10"/>
    <property type="match status" value="1"/>
</dbReference>
<dbReference type="Gene3D" id="3.30.70.600">
    <property type="entry name" value="Ribosomal protein S10 domain"/>
    <property type="match status" value="1"/>
</dbReference>
<dbReference type="SUPFAM" id="SSF54999">
    <property type="entry name" value="Ribosomal protein S10"/>
    <property type="match status" value="1"/>
</dbReference>
<keyword evidence="3 4" id="KW-0687">Ribonucleoprotein</keyword>
<dbReference type="GO" id="GO:0003735">
    <property type="term" value="F:structural constituent of ribosome"/>
    <property type="evidence" value="ECO:0007669"/>
    <property type="project" value="InterPro"/>
</dbReference>
<comment type="subunit">
    <text evidence="4">Part of the 30S ribosomal subunit.</text>
</comment>
<dbReference type="HAMAP" id="MF_00508">
    <property type="entry name" value="Ribosomal_uS10"/>
    <property type="match status" value="1"/>
</dbReference>
<dbReference type="NCBIfam" id="TIGR01049">
    <property type="entry name" value="rpsJ_bact"/>
    <property type="match status" value="1"/>
</dbReference>
<dbReference type="Proteomes" id="UP000238672">
    <property type="component" value="Unassembled WGS sequence"/>
</dbReference>
<dbReference type="PRINTS" id="PR00971">
    <property type="entry name" value="RIBOSOMALS10"/>
</dbReference>
<proteinExistence type="inferred from homology"/>